<organism evidence="3 4">
    <name type="scientific">Bifidobacterium dentium (strain ATCC 27534 / DSM 20436 / JCM 1195 / Bd1)</name>
    <dbReference type="NCBI Taxonomy" id="401473"/>
    <lineage>
        <taxon>Bacteria</taxon>
        <taxon>Bacillati</taxon>
        <taxon>Actinomycetota</taxon>
        <taxon>Actinomycetes</taxon>
        <taxon>Bifidobacteriales</taxon>
        <taxon>Bifidobacteriaceae</taxon>
        <taxon>Bifidobacterium</taxon>
    </lineage>
</organism>
<comment type="subcellular location">
    <subcellularLocation>
        <location evidence="1">Virion</location>
    </subcellularLocation>
</comment>
<dbReference type="SUPFAM" id="SSF56563">
    <property type="entry name" value="Major capsid protein gp5"/>
    <property type="match status" value="1"/>
</dbReference>
<evidence type="ECO:0000259" key="2">
    <source>
        <dbReference type="Pfam" id="PF05065"/>
    </source>
</evidence>
<dbReference type="eggNOG" id="ENOG502Z8E5">
    <property type="taxonomic scope" value="Bacteria"/>
</dbReference>
<dbReference type="KEGG" id="bde:BDP_1464"/>
<dbReference type="NCBIfam" id="TIGR01554">
    <property type="entry name" value="major_cap_HK97"/>
    <property type="match status" value="1"/>
</dbReference>
<sequence>MATLDTTKVTLPTTVTTAVASRLHDNSVVASFSPADALTGYHNDAYNYFTGGARSEVVAEGAQKSAHDVAITPVQGKLFKVQTTTRVSSELSWADADDQLAIIEAIQADQVGATAEALDYVILHAVNPLGGATLTGYTALNKSATSVTSTGKAVDDIDALVDALADSDTTGIALSRTFAGDLRKTRTSDGGRLYPEIPLSLNAGTLEGVPAVTSNNVAGKLAKTDPKVLAIAGDWATIKWRIARPLEASIIPFGDPDGAGDLQRFGQVAYRTECVFSYAILDPKRLAVLKPATA</sequence>
<dbReference type="GeneID" id="31606637"/>
<dbReference type="InterPro" id="IPR054612">
    <property type="entry name" value="Phage_capsid-like_C"/>
</dbReference>
<dbReference type="RefSeq" id="WP_003839561.1">
    <property type="nucleotide sequence ID" value="NC_013714.1"/>
</dbReference>
<reference evidence="3 4" key="1">
    <citation type="journal article" date="2009" name="PLoS Genet.">
        <title>The Bifidobacterium dentium Bd1 genome sequence reflects its genetic adaptation to the human oral cavity.</title>
        <authorList>
            <person name="Ventura M."/>
            <person name="Turroni F."/>
            <person name="Zomer A."/>
            <person name="Foroni E."/>
            <person name="Giubellini V."/>
            <person name="Bottacini F."/>
            <person name="Canchaya C."/>
            <person name="Claesson M.J."/>
            <person name="He F."/>
            <person name="Mantzourani M."/>
            <person name="Mulas L."/>
            <person name="Ferrarini A."/>
            <person name="Gao B."/>
            <person name="Delledonne M."/>
            <person name="Henrissat B."/>
            <person name="Coutinho P."/>
            <person name="Oggioni M."/>
            <person name="Gupta R.S."/>
            <person name="Zhang Z."/>
            <person name="Beighton D."/>
            <person name="Fitzgerald G.F."/>
            <person name="O'Toole P.W."/>
            <person name="van Sinderen D."/>
        </authorList>
    </citation>
    <scope>NUCLEOTIDE SEQUENCE [LARGE SCALE GENOMIC DNA]</scope>
    <source>
        <strain evidence="4">ATCC 27534 / DSM 20436 / JCM 1195 / Bd1</strain>
    </source>
</reference>
<evidence type="ECO:0000256" key="1">
    <source>
        <dbReference type="ARBA" id="ARBA00004328"/>
    </source>
</evidence>
<dbReference type="Proteomes" id="UP000008693">
    <property type="component" value="Chromosome"/>
</dbReference>
<name>D2QB78_BIFDB</name>
<gene>
    <name evidence="3" type="ordered locus">BDP_1464</name>
</gene>
<dbReference type="HOGENOM" id="CLU_080376_0_0_11"/>
<dbReference type="EMBL" id="CP001750">
    <property type="protein sequence ID" value="ADB10064.1"/>
    <property type="molecule type" value="Genomic_DNA"/>
</dbReference>
<evidence type="ECO:0000313" key="3">
    <source>
        <dbReference type="EMBL" id="ADB10064.1"/>
    </source>
</evidence>
<feature type="domain" description="Phage capsid-like C-terminal" evidence="2">
    <location>
        <begin position="9"/>
        <end position="290"/>
    </location>
</feature>
<dbReference type="AlphaFoldDB" id="D2QB78"/>
<keyword evidence="4" id="KW-1185">Reference proteome</keyword>
<evidence type="ECO:0000313" key="4">
    <source>
        <dbReference type="Proteomes" id="UP000008693"/>
    </source>
</evidence>
<protein>
    <submittedName>
        <fullName evidence="3">Phage major head</fullName>
    </submittedName>
</protein>
<proteinExistence type="predicted"/>
<accession>D2QB78</accession>
<dbReference type="Pfam" id="PF05065">
    <property type="entry name" value="Phage_capsid"/>
    <property type="match status" value="1"/>
</dbReference>
<dbReference type="STRING" id="401473.BDP_1464"/>
<dbReference type="InterPro" id="IPR024455">
    <property type="entry name" value="Phage_capsid"/>
</dbReference>